<dbReference type="InterPro" id="IPR000792">
    <property type="entry name" value="Tscrpt_reg_LuxR_C"/>
</dbReference>
<feature type="domain" description="HTH luxR-type" evidence="5">
    <location>
        <begin position="90"/>
        <end position="155"/>
    </location>
</feature>
<dbReference type="SUPFAM" id="SSF46894">
    <property type="entry name" value="C-terminal effector domain of the bipartite response regulators"/>
    <property type="match status" value="1"/>
</dbReference>
<dbReference type="GO" id="GO:0003677">
    <property type="term" value="F:DNA binding"/>
    <property type="evidence" value="ECO:0007669"/>
    <property type="project" value="UniProtKB-KW"/>
</dbReference>
<dbReference type="EMBL" id="WRPP01000007">
    <property type="protein sequence ID" value="MVU81949.1"/>
    <property type="molecule type" value="Genomic_DNA"/>
</dbReference>
<dbReference type="SMART" id="SM00421">
    <property type="entry name" value="HTH_LUXR"/>
    <property type="match status" value="1"/>
</dbReference>
<accession>A0A7K1V653</accession>
<dbReference type="Gene3D" id="3.40.50.2300">
    <property type="match status" value="1"/>
</dbReference>
<evidence type="ECO:0000313" key="6">
    <source>
        <dbReference type="EMBL" id="MVU81949.1"/>
    </source>
</evidence>
<gene>
    <name evidence="6" type="ORF">GPX89_32515</name>
</gene>
<dbReference type="PANTHER" id="PTHR44688:SF16">
    <property type="entry name" value="DNA-BINDING TRANSCRIPTIONAL ACTIVATOR DEVR_DOSR"/>
    <property type="match status" value="1"/>
</dbReference>
<dbReference type="PANTHER" id="PTHR44688">
    <property type="entry name" value="DNA-BINDING TRANSCRIPTIONAL ACTIVATOR DEVR_DOSR"/>
    <property type="match status" value="1"/>
</dbReference>
<sequence>MPDPPRRRRRIRRHPPSARDTPAPKFLSRRRVRVPAPRRPPAVARSIRPAPPRRTRIANTVRTVAGGDSLLYPAAVRALATGRGNPTARAQLARAALTDREEAVLLLMARGLSNREIAHQLHIGSETVKTHVSGVLTKLGARDRTQAVILAYESGFLER</sequence>
<evidence type="ECO:0000256" key="4">
    <source>
        <dbReference type="SAM" id="MobiDB-lite"/>
    </source>
</evidence>
<dbReference type="PROSITE" id="PS50043">
    <property type="entry name" value="HTH_LUXR_2"/>
    <property type="match status" value="1"/>
</dbReference>
<dbReference type="GO" id="GO:0006355">
    <property type="term" value="P:regulation of DNA-templated transcription"/>
    <property type="evidence" value="ECO:0007669"/>
    <property type="project" value="InterPro"/>
</dbReference>
<dbReference type="PRINTS" id="PR00038">
    <property type="entry name" value="HTHLUXR"/>
</dbReference>
<reference evidence="6 7" key="1">
    <citation type="submission" date="2019-12" db="EMBL/GenBank/DDBJ databases">
        <title>Nocardia sp. nov. ET3-3 isolated from soil.</title>
        <authorList>
            <person name="Kanchanasin P."/>
            <person name="Tanasupawat S."/>
            <person name="Yuki M."/>
            <person name="Kudo T."/>
        </authorList>
    </citation>
    <scope>NUCLEOTIDE SEQUENCE [LARGE SCALE GENOMIC DNA]</scope>
    <source>
        <strain evidence="6 7">ET3-3</strain>
    </source>
</reference>
<dbReference type="Pfam" id="PF00196">
    <property type="entry name" value="GerE"/>
    <property type="match status" value="1"/>
</dbReference>
<evidence type="ECO:0000256" key="3">
    <source>
        <dbReference type="ARBA" id="ARBA00023163"/>
    </source>
</evidence>
<name>A0A7K1V653_9NOCA</name>
<evidence type="ECO:0000313" key="7">
    <source>
        <dbReference type="Proteomes" id="UP000466794"/>
    </source>
</evidence>
<evidence type="ECO:0000256" key="2">
    <source>
        <dbReference type="ARBA" id="ARBA00023125"/>
    </source>
</evidence>
<keyword evidence="1" id="KW-0805">Transcription regulation</keyword>
<feature type="region of interest" description="Disordered" evidence="4">
    <location>
        <begin position="1"/>
        <end position="47"/>
    </location>
</feature>
<keyword evidence="3" id="KW-0804">Transcription</keyword>
<organism evidence="6 7">
    <name type="scientific">Nocardia terrae</name>
    <dbReference type="NCBI Taxonomy" id="2675851"/>
    <lineage>
        <taxon>Bacteria</taxon>
        <taxon>Bacillati</taxon>
        <taxon>Actinomycetota</taxon>
        <taxon>Actinomycetes</taxon>
        <taxon>Mycobacteriales</taxon>
        <taxon>Nocardiaceae</taxon>
        <taxon>Nocardia</taxon>
    </lineage>
</organism>
<dbReference type="Proteomes" id="UP000466794">
    <property type="component" value="Unassembled WGS sequence"/>
</dbReference>
<keyword evidence="7" id="KW-1185">Reference proteome</keyword>
<dbReference type="AlphaFoldDB" id="A0A7K1V653"/>
<evidence type="ECO:0000259" key="5">
    <source>
        <dbReference type="PROSITE" id="PS50043"/>
    </source>
</evidence>
<evidence type="ECO:0000256" key="1">
    <source>
        <dbReference type="ARBA" id="ARBA00023015"/>
    </source>
</evidence>
<keyword evidence="2" id="KW-0238">DNA-binding</keyword>
<proteinExistence type="predicted"/>
<feature type="compositionally biased region" description="Basic residues" evidence="4">
    <location>
        <begin position="1"/>
        <end position="16"/>
    </location>
</feature>
<comment type="caution">
    <text evidence="6">The sequence shown here is derived from an EMBL/GenBank/DDBJ whole genome shotgun (WGS) entry which is preliminary data.</text>
</comment>
<protein>
    <recommendedName>
        <fullName evidence="5">HTH luxR-type domain-containing protein</fullName>
    </recommendedName>
</protein>
<dbReference type="InterPro" id="IPR016032">
    <property type="entry name" value="Sig_transdc_resp-reg_C-effctor"/>
</dbReference>
<dbReference type="CDD" id="cd06170">
    <property type="entry name" value="LuxR_C_like"/>
    <property type="match status" value="1"/>
</dbReference>